<proteinExistence type="predicted"/>
<dbReference type="AlphaFoldDB" id="U3A8Q4"/>
<evidence type="ECO:0000313" key="2">
    <source>
        <dbReference type="EMBL" id="GAD51143.1"/>
    </source>
</evidence>
<evidence type="ECO:0000313" key="3">
    <source>
        <dbReference type="Proteomes" id="UP000016568"/>
    </source>
</evidence>
<comment type="caution">
    <text evidence="2">The sequence shown here is derived from an EMBL/GenBank/DDBJ whole genome shotgun (WGS) entry which is preliminary data.</text>
</comment>
<accession>U3A8Q4</accession>
<dbReference type="PANTHER" id="PTHR21310:SF40">
    <property type="entry name" value="AMINOGLYCOSIDE PHOSPHOTRANSFERASE DOMAIN-CONTAINING PROTEIN-RELATED"/>
    <property type="match status" value="1"/>
</dbReference>
<dbReference type="InterPro" id="IPR051678">
    <property type="entry name" value="AGP_Transferase"/>
</dbReference>
<dbReference type="PANTHER" id="PTHR21310">
    <property type="entry name" value="AMINOGLYCOSIDE PHOSPHOTRANSFERASE-RELATED-RELATED"/>
    <property type="match status" value="1"/>
</dbReference>
<sequence length="451" mass="48956">MTNPPIATLTAWASETLGKDARLDLIPGGGSRTSFVVRTPDGEKFILRLDNGDGPLSGTGFTLEREHRVIGALGDAGPRVPGILAYSATNNAMLMTFVDGATHYQVTPDAERQACIQRDLMHQIAKLHTLRPGEIGLPDFAALGTVRSAVESDLGTLAQMYDRPDTPKDPLIDFSLRWLAQHIPDPDGRACLVHGDIGPGNFLFDEQGNVTALLDWEVVHMGHPLEDVAAILCRSLGAPFGYALDHIRNYETVCGVSVDRRALDAMVILVLTRWFVGLNLGLSHPSTNQNLAVILSFRQSVAYTLACMLAKAHGIDTPPLECEAGHRAAGAIPIYDFVVHDLENAIGPALSDPYLIERTKGIATLARYLRDLDAVGVERLAREEQAALEAVLGVSCLDIDAAMQAACRSARTMSNDTETVRFMACLLALATRRQCIWANAMGDMAYRQIEY</sequence>
<dbReference type="InterPro" id="IPR041726">
    <property type="entry name" value="ACAD10_11_N"/>
</dbReference>
<dbReference type="OrthoDB" id="3806873at2"/>
<dbReference type="Pfam" id="PF01636">
    <property type="entry name" value="APH"/>
    <property type="match status" value="1"/>
</dbReference>
<evidence type="ECO:0000259" key="1">
    <source>
        <dbReference type="Pfam" id="PF01636"/>
    </source>
</evidence>
<dbReference type="EMBL" id="BASZ01000022">
    <property type="protein sequence ID" value="GAD51143.1"/>
    <property type="molecule type" value="Genomic_DNA"/>
</dbReference>
<dbReference type="eggNOG" id="COG3173">
    <property type="taxonomic scope" value="Bacteria"/>
</dbReference>
<dbReference type="Proteomes" id="UP000016568">
    <property type="component" value="Unassembled WGS sequence"/>
</dbReference>
<reference evidence="2 3" key="1">
    <citation type="submission" date="2013-09" db="EMBL/GenBank/DDBJ databases">
        <title>Whole genome shotgun sequence of Novosphingobium tardaugens NBRC 16725.</title>
        <authorList>
            <person name="Isaki S."/>
            <person name="Hosoyama A."/>
            <person name="Tsuchikane K."/>
            <person name="Katsumata H."/>
            <person name="Ando Y."/>
            <person name="Yamazaki S."/>
            <person name="Fujita N."/>
        </authorList>
    </citation>
    <scope>NUCLEOTIDE SEQUENCE [LARGE SCALE GENOMIC DNA]</scope>
    <source>
        <strain evidence="2 3">NBRC 16725</strain>
    </source>
</reference>
<dbReference type="Gene3D" id="3.30.200.20">
    <property type="entry name" value="Phosphorylase Kinase, domain 1"/>
    <property type="match status" value="1"/>
</dbReference>
<dbReference type="SUPFAM" id="SSF56112">
    <property type="entry name" value="Protein kinase-like (PK-like)"/>
    <property type="match status" value="1"/>
</dbReference>
<dbReference type="RefSeq" id="WP_021691961.1">
    <property type="nucleotide sequence ID" value="NZ_BASZ01000022.1"/>
</dbReference>
<name>U3A8Q4_9SPHN</name>
<dbReference type="InterPro" id="IPR011009">
    <property type="entry name" value="Kinase-like_dom_sf"/>
</dbReference>
<feature type="domain" description="Aminoglycoside phosphotransferase" evidence="1">
    <location>
        <begin position="25"/>
        <end position="241"/>
    </location>
</feature>
<organism evidence="2 3">
    <name type="scientific">Caenibius tardaugens NBRC 16725</name>
    <dbReference type="NCBI Taxonomy" id="1219035"/>
    <lineage>
        <taxon>Bacteria</taxon>
        <taxon>Pseudomonadati</taxon>
        <taxon>Pseudomonadota</taxon>
        <taxon>Alphaproteobacteria</taxon>
        <taxon>Sphingomonadales</taxon>
        <taxon>Erythrobacteraceae</taxon>
        <taxon>Caenibius</taxon>
    </lineage>
</organism>
<dbReference type="Gene3D" id="3.90.1200.10">
    <property type="match status" value="1"/>
</dbReference>
<dbReference type="KEGG" id="ntd:EGO55_04145"/>
<dbReference type="CDD" id="cd05154">
    <property type="entry name" value="ACAD10_11_N-like"/>
    <property type="match status" value="1"/>
</dbReference>
<keyword evidence="3" id="KW-1185">Reference proteome</keyword>
<dbReference type="InterPro" id="IPR002575">
    <property type="entry name" value="Aminoglycoside_PTrfase"/>
</dbReference>
<protein>
    <recommendedName>
        <fullName evidence="1">Aminoglycoside phosphotransferase domain-containing protein</fullName>
    </recommendedName>
</protein>
<gene>
    <name evidence="2" type="ORF">NT2_22_00070</name>
</gene>